<reference evidence="1" key="1">
    <citation type="submission" date="2021-05" db="EMBL/GenBank/DDBJ databases">
        <authorList>
            <person name="Pietrasiak N."/>
            <person name="Ward R."/>
            <person name="Stajich J.E."/>
            <person name="Kurbessoian T."/>
        </authorList>
    </citation>
    <scope>NUCLEOTIDE SEQUENCE</scope>
    <source>
        <strain evidence="1">HA4357-MV3</strain>
    </source>
</reference>
<dbReference type="Proteomes" id="UP000813215">
    <property type="component" value="Unassembled WGS sequence"/>
</dbReference>
<sequence>MDSANTQPSFCRVELTEEEQCLRLHLERKVERAFYEAGKALRELRDRKLYRSTHQTFEEYCRDRFGYSRRHPYLLMEAAVIVDNLSEKCDPMDHIPPTSERQVRPLTKLDPDTQCEAWQLAVSEADGKVPSSRIVKDIVQRIMERTKVANPYQLGEVCQIIAKDNPELRGKGGGWCIVSQVNDFSCTVTAWDGEYSIGLQHLKSFDYLPKECKQVKAISDRISLLYSPNMEEAAVKVLKNLGEIKRPYLTLLEEKLLTLLEQEFGIITN</sequence>
<dbReference type="AlphaFoldDB" id="A0A9E3H9G5"/>
<protein>
    <recommendedName>
        <fullName evidence="3">Site-specific DNA-cytosine methylase</fullName>
    </recommendedName>
</protein>
<name>A0A9E3H9G5_9NOST</name>
<gene>
    <name evidence="1" type="ORF">KME28_15990</name>
</gene>
<evidence type="ECO:0000313" key="2">
    <source>
        <dbReference type="Proteomes" id="UP000813215"/>
    </source>
</evidence>
<evidence type="ECO:0000313" key="1">
    <source>
        <dbReference type="EMBL" id="MBW4433178.1"/>
    </source>
</evidence>
<accession>A0A9E3H9G5</accession>
<reference evidence="1" key="2">
    <citation type="journal article" date="2022" name="Microbiol. Resour. Announc.">
        <title>Metagenome Sequencing to Explore Phylogenomics of Terrestrial Cyanobacteria.</title>
        <authorList>
            <person name="Ward R.D."/>
            <person name="Stajich J.E."/>
            <person name="Johansen J.R."/>
            <person name="Huntemann M."/>
            <person name="Clum A."/>
            <person name="Foster B."/>
            <person name="Foster B."/>
            <person name="Roux S."/>
            <person name="Palaniappan K."/>
            <person name="Varghese N."/>
            <person name="Mukherjee S."/>
            <person name="Reddy T.B.K."/>
            <person name="Daum C."/>
            <person name="Copeland A."/>
            <person name="Chen I.A."/>
            <person name="Ivanova N.N."/>
            <person name="Kyrpides N.C."/>
            <person name="Shapiro N."/>
            <person name="Eloe-Fadrosh E.A."/>
            <person name="Pietrasiak N."/>
        </authorList>
    </citation>
    <scope>NUCLEOTIDE SEQUENCE</scope>
    <source>
        <strain evidence="1">HA4357-MV3</strain>
    </source>
</reference>
<dbReference type="EMBL" id="JAHHHW010000099">
    <property type="protein sequence ID" value="MBW4433178.1"/>
    <property type="molecule type" value="Genomic_DNA"/>
</dbReference>
<proteinExistence type="predicted"/>
<evidence type="ECO:0008006" key="3">
    <source>
        <dbReference type="Google" id="ProtNLM"/>
    </source>
</evidence>
<organism evidence="1 2">
    <name type="scientific">Pelatocladus maniniholoensis HA4357-MV3</name>
    <dbReference type="NCBI Taxonomy" id="1117104"/>
    <lineage>
        <taxon>Bacteria</taxon>
        <taxon>Bacillati</taxon>
        <taxon>Cyanobacteriota</taxon>
        <taxon>Cyanophyceae</taxon>
        <taxon>Nostocales</taxon>
        <taxon>Nostocaceae</taxon>
        <taxon>Pelatocladus</taxon>
    </lineage>
</organism>
<comment type="caution">
    <text evidence="1">The sequence shown here is derived from an EMBL/GenBank/DDBJ whole genome shotgun (WGS) entry which is preliminary data.</text>
</comment>